<dbReference type="RefSeq" id="WP_176943157.1">
    <property type="nucleotide sequence ID" value="NZ_JABZEC010000006.1"/>
</dbReference>
<organism evidence="1 2">
    <name type="scientific">Bombilactobacillus apium</name>
    <dbReference type="NCBI Taxonomy" id="2675299"/>
    <lineage>
        <taxon>Bacteria</taxon>
        <taxon>Bacillati</taxon>
        <taxon>Bacillota</taxon>
        <taxon>Bacilli</taxon>
        <taxon>Lactobacillales</taxon>
        <taxon>Lactobacillaceae</taxon>
        <taxon>Bombilactobacillus</taxon>
    </lineage>
</organism>
<dbReference type="NCBIfam" id="TIGR01662">
    <property type="entry name" value="HAD-SF-IIIA"/>
    <property type="match status" value="1"/>
</dbReference>
<gene>
    <name evidence="1" type="ORF">HU830_07015</name>
</gene>
<accession>A0A850R1C2</accession>
<dbReference type="InterPro" id="IPR006549">
    <property type="entry name" value="HAD-SF_hydro_IIIA"/>
</dbReference>
<protein>
    <submittedName>
        <fullName evidence="1">YqeG family HAD IIIA-type phosphatase</fullName>
    </submittedName>
</protein>
<dbReference type="GO" id="GO:0008962">
    <property type="term" value="F:phosphatidylglycerophosphatase activity"/>
    <property type="evidence" value="ECO:0007669"/>
    <property type="project" value="InterPro"/>
</dbReference>
<keyword evidence="2" id="KW-1185">Reference proteome</keyword>
<sequence>MFKPTMMIDQILDIDPQEFLDRGITVILSDLDNTLVPWNERQRRDQKLLNWTQALVDKQIQLVVASNNSQERVEKAVAGLHVTVLARAHKPLPFVIQKFLRQQQWSSKEVVFVGDQVLTDVLAGNLAHLQTILVRPLVATDAKKTRINRFFERPLMWWNQKFDSQLRWRQHLDDK</sequence>
<dbReference type="Pfam" id="PF13242">
    <property type="entry name" value="Hydrolase_like"/>
    <property type="match status" value="1"/>
</dbReference>
<dbReference type="SUPFAM" id="SSF56784">
    <property type="entry name" value="HAD-like"/>
    <property type="match status" value="1"/>
</dbReference>
<comment type="caution">
    <text evidence="1">The sequence shown here is derived from an EMBL/GenBank/DDBJ whole genome shotgun (WGS) entry which is preliminary data.</text>
</comment>
<dbReference type="Proteomes" id="UP000563523">
    <property type="component" value="Unassembled WGS sequence"/>
</dbReference>
<reference evidence="1 2" key="1">
    <citation type="submission" date="2020-06" db="EMBL/GenBank/DDBJ databases">
        <authorList>
            <person name="Kang J."/>
        </authorList>
    </citation>
    <scope>NUCLEOTIDE SEQUENCE [LARGE SCALE GENOMIC DNA]</scope>
    <source>
        <strain evidence="1 2">DCY120</strain>
    </source>
</reference>
<dbReference type="AlphaFoldDB" id="A0A850R1C2"/>
<dbReference type="Gene3D" id="3.40.50.1000">
    <property type="entry name" value="HAD superfamily/HAD-like"/>
    <property type="match status" value="1"/>
</dbReference>
<evidence type="ECO:0000313" key="1">
    <source>
        <dbReference type="EMBL" id="NVY96899.1"/>
    </source>
</evidence>
<name>A0A850R1C2_9LACO</name>
<dbReference type="EMBL" id="JABZEC010000006">
    <property type="protein sequence ID" value="NVY96899.1"/>
    <property type="molecule type" value="Genomic_DNA"/>
</dbReference>
<dbReference type="InterPro" id="IPR023214">
    <property type="entry name" value="HAD_sf"/>
</dbReference>
<proteinExistence type="predicted"/>
<dbReference type="NCBIfam" id="TIGR01668">
    <property type="entry name" value="YqeG_hyp_ppase"/>
    <property type="match status" value="1"/>
</dbReference>
<evidence type="ECO:0000313" key="2">
    <source>
        <dbReference type="Proteomes" id="UP000563523"/>
    </source>
</evidence>
<dbReference type="InterPro" id="IPR036412">
    <property type="entry name" value="HAD-like_sf"/>
</dbReference>
<dbReference type="InterPro" id="IPR010021">
    <property type="entry name" value="PGPP1/Gep4"/>
</dbReference>